<keyword evidence="5 6" id="KW-0067">ATP-binding</keyword>
<dbReference type="InterPro" id="IPR008271">
    <property type="entry name" value="Ser/Thr_kinase_AS"/>
</dbReference>
<feature type="transmembrane region" description="Helical" evidence="8">
    <location>
        <begin position="494"/>
        <end position="511"/>
    </location>
</feature>
<evidence type="ECO:0000256" key="5">
    <source>
        <dbReference type="ARBA" id="ARBA00022840"/>
    </source>
</evidence>
<dbReference type="Gene3D" id="1.10.510.10">
    <property type="entry name" value="Transferase(Phosphotransferase) domain 1"/>
    <property type="match status" value="1"/>
</dbReference>
<dbReference type="CDD" id="cd14014">
    <property type="entry name" value="STKc_PknB_like"/>
    <property type="match status" value="1"/>
</dbReference>
<dbReference type="Proteomes" id="UP000612362">
    <property type="component" value="Unassembled WGS sequence"/>
</dbReference>
<dbReference type="EMBL" id="BNJF01000002">
    <property type="protein sequence ID" value="GHO45829.1"/>
    <property type="molecule type" value="Genomic_DNA"/>
</dbReference>
<dbReference type="InterPro" id="IPR000719">
    <property type="entry name" value="Prot_kinase_dom"/>
</dbReference>
<reference evidence="10" key="1">
    <citation type="submission" date="2020-10" db="EMBL/GenBank/DDBJ databases">
        <title>Taxonomic study of unclassified bacteria belonging to the class Ktedonobacteria.</title>
        <authorList>
            <person name="Yabe S."/>
            <person name="Wang C.M."/>
            <person name="Zheng Y."/>
            <person name="Sakai Y."/>
            <person name="Cavaletti L."/>
            <person name="Monciardini P."/>
            <person name="Donadio S."/>
        </authorList>
    </citation>
    <scope>NUCLEOTIDE SEQUENCE</scope>
    <source>
        <strain evidence="10">SOSP1-1</strain>
    </source>
</reference>
<evidence type="ECO:0000256" key="1">
    <source>
        <dbReference type="ARBA" id="ARBA00012513"/>
    </source>
</evidence>
<feature type="transmembrane region" description="Helical" evidence="8">
    <location>
        <begin position="428"/>
        <end position="448"/>
    </location>
</feature>
<dbReference type="PROSITE" id="PS00107">
    <property type="entry name" value="PROTEIN_KINASE_ATP"/>
    <property type="match status" value="1"/>
</dbReference>
<dbReference type="AlphaFoldDB" id="A0A8J3I5M5"/>
<name>A0A8J3I5M5_9CHLR</name>
<accession>A0A8J3I5M5</accession>
<evidence type="ECO:0000256" key="8">
    <source>
        <dbReference type="SAM" id="Phobius"/>
    </source>
</evidence>
<keyword evidence="8" id="KW-0472">Membrane</keyword>
<feature type="transmembrane region" description="Helical" evidence="8">
    <location>
        <begin position="402"/>
        <end position="422"/>
    </location>
</feature>
<feature type="domain" description="Protein kinase" evidence="9">
    <location>
        <begin position="12"/>
        <end position="276"/>
    </location>
</feature>
<comment type="caution">
    <text evidence="10">The sequence shown here is derived from an EMBL/GenBank/DDBJ whole genome shotgun (WGS) entry which is preliminary data.</text>
</comment>
<dbReference type="RefSeq" id="WP_220195255.1">
    <property type="nucleotide sequence ID" value="NZ_BNJF01000002.1"/>
</dbReference>
<gene>
    <name evidence="10" type="ORF">KSX_39920</name>
</gene>
<evidence type="ECO:0000256" key="2">
    <source>
        <dbReference type="ARBA" id="ARBA00022679"/>
    </source>
</evidence>
<dbReference type="InterPro" id="IPR017441">
    <property type="entry name" value="Protein_kinase_ATP_BS"/>
</dbReference>
<feature type="transmembrane region" description="Helical" evidence="8">
    <location>
        <begin position="460"/>
        <end position="482"/>
    </location>
</feature>
<dbReference type="Gene3D" id="3.30.200.20">
    <property type="entry name" value="Phosphorylase Kinase, domain 1"/>
    <property type="match status" value="1"/>
</dbReference>
<dbReference type="InterPro" id="IPR011009">
    <property type="entry name" value="Kinase-like_dom_sf"/>
</dbReference>
<evidence type="ECO:0000256" key="7">
    <source>
        <dbReference type="SAM" id="MobiDB-lite"/>
    </source>
</evidence>
<feature type="binding site" evidence="6">
    <location>
        <position position="41"/>
    </location>
    <ligand>
        <name>ATP</name>
        <dbReference type="ChEBI" id="CHEBI:30616"/>
    </ligand>
</feature>
<organism evidence="10 11">
    <name type="scientific">Ktedonospora formicarum</name>
    <dbReference type="NCBI Taxonomy" id="2778364"/>
    <lineage>
        <taxon>Bacteria</taxon>
        <taxon>Bacillati</taxon>
        <taxon>Chloroflexota</taxon>
        <taxon>Ktedonobacteria</taxon>
        <taxon>Ktedonobacterales</taxon>
        <taxon>Ktedonobacteraceae</taxon>
        <taxon>Ktedonospora</taxon>
    </lineage>
</organism>
<keyword evidence="4" id="KW-0418">Kinase</keyword>
<proteinExistence type="predicted"/>
<dbReference type="Pfam" id="PF00069">
    <property type="entry name" value="Pkinase"/>
    <property type="match status" value="1"/>
</dbReference>
<evidence type="ECO:0000256" key="4">
    <source>
        <dbReference type="ARBA" id="ARBA00022777"/>
    </source>
</evidence>
<dbReference type="PROSITE" id="PS50011">
    <property type="entry name" value="PROTEIN_KINASE_DOM"/>
    <property type="match status" value="1"/>
</dbReference>
<feature type="region of interest" description="Disordered" evidence="7">
    <location>
        <begin position="273"/>
        <end position="308"/>
    </location>
</feature>
<evidence type="ECO:0000313" key="10">
    <source>
        <dbReference type="EMBL" id="GHO45829.1"/>
    </source>
</evidence>
<protein>
    <recommendedName>
        <fullName evidence="1">non-specific serine/threonine protein kinase</fullName>
        <ecNumber evidence="1">2.7.11.1</ecNumber>
    </recommendedName>
</protein>
<dbReference type="PROSITE" id="PS00108">
    <property type="entry name" value="PROTEIN_KINASE_ST"/>
    <property type="match status" value="1"/>
</dbReference>
<keyword evidence="8" id="KW-1133">Transmembrane helix</keyword>
<evidence type="ECO:0000256" key="3">
    <source>
        <dbReference type="ARBA" id="ARBA00022741"/>
    </source>
</evidence>
<dbReference type="GO" id="GO:0004674">
    <property type="term" value="F:protein serine/threonine kinase activity"/>
    <property type="evidence" value="ECO:0007669"/>
    <property type="project" value="UniProtKB-EC"/>
</dbReference>
<evidence type="ECO:0000313" key="11">
    <source>
        <dbReference type="Proteomes" id="UP000612362"/>
    </source>
</evidence>
<dbReference type="SMART" id="SM00220">
    <property type="entry name" value="S_TKc"/>
    <property type="match status" value="1"/>
</dbReference>
<keyword evidence="2" id="KW-0808">Transferase</keyword>
<dbReference type="PANTHER" id="PTHR43289:SF6">
    <property type="entry name" value="SERINE_THREONINE-PROTEIN KINASE NEKL-3"/>
    <property type="match status" value="1"/>
</dbReference>
<dbReference type="GO" id="GO:0005524">
    <property type="term" value="F:ATP binding"/>
    <property type="evidence" value="ECO:0007669"/>
    <property type="project" value="UniProtKB-UniRule"/>
</dbReference>
<evidence type="ECO:0000259" key="9">
    <source>
        <dbReference type="PROSITE" id="PS50011"/>
    </source>
</evidence>
<keyword evidence="11" id="KW-1185">Reference proteome</keyword>
<keyword evidence="8" id="KW-0812">Transmembrane</keyword>
<evidence type="ECO:0000256" key="6">
    <source>
        <dbReference type="PROSITE-ProRule" id="PRU10141"/>
    </source>
</evidence>
<feature type="compositionally biased region" description="Polar residues" evidence="7">
    <location>
        <begin position="273"/>
        <end position="282"/>
    </location>
</feature>
<keyword evidence="3 6" id="KW-0547">Nucleotide-binding</keyword>
<dbReference type="PANTHER" id="PTHR43289">
    <property type="entry name" value="MITOGEN-ACTIVATED PROTEIN KINASE KINASE KINASE 20-RELATED"/>
    <property type="match status" value="1"/>
</dbReference>
<sequence>MVDRTGQQLGNYILTQLLGEGGFAEVYHGEHIYLKTPAAIKVLHTKLSGQDDTESFLHEAQFIARLTHPNIVRVLDFGLAEKVPFLVMDYAPQGTLRQRYPRGTRLPLATMAPYVKQVASALQYAHDERLVHRDIKPENMLLGRQNEVLLSDFGIALVAQSSRYQSTQDVIGTVAYMSPEQIQGKPRPASDQYSLGIVVYEWLTGERPFHGSFTELCTQHMFATVPPIREKLPDIPPHVEQVITTALAKDPKQRFGSVKAFATALEQASQSQAPAISVTSSPGAPPVQPTLPAQAGQQQPVTLAQSTPAMTPPSVLTPAANFPHLTPSAQVSATSLATPQGPASIPAQPSAWVLTGKQFIALIIGILLTGVFEVFGYQVSYFLGLAVALALSLFFATKFGPWVGIATSFAPVLVDMLLYQFSSVPSNMLVINCIAAILAGFIAGLAFVSTRGNYRSAKAIGIAIVWSLLSLLVTEVGDLLTYGGYLRGNIDGKVLSLVLLVIILLIANLFGKQRNQQVR</sequence>
<dbReference type="EC" id="2.7.11.1" evidence="1"/>
<dbReference type="SUPFAM" id="SSF56112">
    <property type="entry name" value="Protein kinase-like (PK-like)"/>
    <property type="match status" value="1"/>
</dbReference>
<feature type="compositionally biased region" description="Polar residues" evidence="7">
    <location>
        <begin position="295"/>
        <end position="308"/>
    </location>
</feature>